<dbReference type="PANTHER" id="PTHR12675:SF12">
    <property type="entry name" value="PROTEIN MUSCLEBLIND"/>
    <property type="match status" value="1"/>
</dbReference>
<feature type="zinc finger region" description="C3H1-type" evidence="8">
    <location>
        <begin position="379"/>
        <end position="405"/>
    </location>
</feature>
<evidence type="ECO:0000256" key="7">
    <source>
        <dbReference type="ARBA" id="ARBA00038226"/>
    </source>
</evidence>
<keyword evidence="5 8" id="KW-0862">Zinc</keyword>
<evidence type="ECO:0000256" key="5">
    <source>
        <dbReference type="ARBA" id="ARBA00022833"/>
    </source>
</evidence>
<dbReference type="KEGG" id="bgt:106055813"/>
<evidence type="ECO:0000256" key="8">
    <source>
        <dbReference type="PROSITE-ProRule" id="PRU00723"/>
    </source>
</evidence>
<name>A0A2C9KD45_BIOGL</name>
<keyword evidence="3" id="KW-0677">Repeat</keyword>
<evidence type="ECO:0000256" key="9">
    <source>
        <dbReference type="SAM" id="MobiDB-lite"/>
    </source>
</evidence>
<feature type="zinc finger region" description="C3H1-type" evidence="8">
    <location>
        <begin position="118"/>
        <end position="146"/>
    </location>
</feature>
<evidence type="ECO:0000313" key="11">
    <source>
        <dbReference type="EnsemblMetazoa" id="BGLB017670-PN"/>
    </source>
</evidence>
<keyword evidence="4 8" id="KW-0863">Zinc-finger</keyword>
<feature type="compositionally biased region" description="Low complexity" evidence="9">
    <location>
        <begin position="552"/>
        <end position="569"/>
    </location>
</feature>
<evidence type="ECO:0000259" key="10">
    <source>
        <dbReference type="PROSITE" id="PS50103"/>
    </source>
</evidence>
<evidence type="ECO:0000256" key="3">
    <source>
        <dbReference type="ARBA" id="ARBA00022737"/>
    </source>
</evidence>
<dbReference type="STRING" id="6526.A0A2C9KD45"/>
<dbReference type="EnsemblMetazoa" id="BGLB017670-RN">
    <property type="protein sequence ID" value="BGLB017670-PN"/>
    <property type="gene ID" value="BGLB017670"/>
</dbReference>
<dbReference type="VEuPathDB" id="VectorBase:BGLB017670"/>
<dbReference type="Pfam" id="PF22628">
    <property type="entry name" value="zf-CCCH_10"/>
    <property type="match status" value="2"/>
</dbReference>
<proteinExistence type="inferred from homology"/>
<evidence type="ECO:0000256" key="6">
    <source>
        <dbReference type="ARBA" id="ARBA00023242"/>
    </source>
</evidence>
<dbReference type="GO" id="GO:0005737">
    <property type="term" value="C:cytoplasm"/>
    <property type="evidence" value="ECO:0007669"/>
    <property type="project" value="TreeGrafter"/>
</dbReference>
<keyword evidence="2 8" id="KW-0479">Metal-binding</keyword>
<dbReference type="Gene3D" id="3.30.1370.210">
    <property type="match status" value="3"/>
</dbReference>
<dbReference type="SMART" id="SM00356">
    <property type="entry name" value="ZnF_C3H1"/>
    <property type="match status" value="6"/>
</dbReference>
<gene>
    <name evidence="11" type="primary">106055813</name>
</gene>
<comment type="subcellular location">
    <subcellularLocation>
        <location evidence="1">Nucleus</location>
    </subcellularLocation>
</comment>
<feature type="zinc finger region" description="C3H1-type" evidence="8">
    <location>
        <begin position="343"/>
        <end position="371"/>
    </location>
</feature>
<evidence type="ECO:0000256" key="1">
    <source>
        <dbReference type="ARBA" id="ARBA00004123"/>
    </source>
</evidence>
<evidence type="ECO:0000313" key="12">
    <source>
        <dbReference type="Proteomes" id="UP000076420"/>
    </source>
</evidence>
<feature type="region of interest" description="Disordered" evidence="9">
    <location>
        <begin position="551"/>
        <end position="571"/>
    </location>
</feature>
<dbReference type="GO" id="GO:0043484">
    <property type="term" value="P:regulation of RNA splicing"/>
    <property type="evidence" value="ECO:0007669"/>
    <property type="project" value="TreeGrafter"/>
</dbReference>
<accession>A0A2C9KD45</accession>
<protein>
    <recommendedName>
        <fullName evidence="10">C3H1-type domain-containing protein</fullName>
    </recommendedName>
</protein>
<feature type="domain" description="C3H1-type" evidence="10">
    <location>
        <begin position="651"/>
        <end position="678"/>
    </location>
</feature>
<dbReference type="InterPro" id="IPR054429">
    <property type="entry name" value="Znf-CCCH_Muscleblind-like"/>
</dbReference>
<sequence length="683" mass="74569">MYLYSQADLTASRQAASISSYAVHAPSSSPSWDRGLLKYSSSSPPPAASLLNTSPSPLTMAQLVNQQMVIVPAGATPNGKDSRWLTLEVCREFQRSKCSRSDNECKFAHPPAHVEVQNGRVVACFDSIKGKCQRKEPPCKYLHPPQHLREQLLQNGRNNLILKNLQLQAYQQAQFGVLPVQTQVKQIPAYEAGTKTLAVPTVIPGQYSYVAHPSATPAHPQAILRPTTLQPVTTAPPTPFDAVSLLSPNAAYVRNDLTLSAKSPQTHYPGLQTLSAVQPQPQTTAYNHYITSLTMPPGGDPVMSPNMIPASAKTVRADKFESASDNGEPVTSHTSLMDTYSFPYIPQVCREFQRGTCSRATSECRYAHPAEHIVVDSTDNHVTVCMDFIKSKCTRELCKYFHPPSHLQALVRAAHARNQAATAAVTNNTSANSSALPTSAATLPHQLVFSKKRPRDPTDDLLLSSIPGMIPAYKRIAVGDLSKGGIPVYQANMMSPLQHTSLMQLQQPAPYIPMSCEYAMYTTLLYPTESSLPHHVQPPVLTSALGPSLMPSTSPSITTNSATSSSTMTGGHSIPATATPSSMFLQSNVNSSNSVVRLPSLPHNAYHVEYFGSNKQLRDTLPVCQDFKCGQCTSPYCKQVHLSEDYVEVNNGYVTVCRDYATRQSCKRSRCKYYHIPIDLPPS</sequence>
<feature type="zinc finger region" description="C3H1-type" evidence="8">
    <location>
        <begin position="651"/>
        <end position="678"/>
    </location>
</feature>
<comment type="similarity">
    <text evidence="7">Belongs to the muscleblind family.</text>
</comment>
<dbReference type="VEuPathDB" id="VectorBase:BGLAX_037228"/>
<dbReference type="Proteomes" id="UP000076420">
    <property type="component" value="Unassembled WGS sequence"/>
</dbReference>
<dbReference type="GO" id="GO:0003723">
    <property type="term" value="F:RNA binding"/>
    <property type="evidence" value="ECO:0007669"/>
    <property type="project" value="TreeGrafter"/>
</dbReference>
<feature type="domain" description="C3H1-type" evidence="10">
    <location>
        <begin position="84"/>
        <end position="112"/>
    </location>
</feature>
<feature type="domain" description="C3H1-type" evidence="10">
    <location>
        <begin position="118"/>
        <end position="146"/>
    </location>
</feature>
<evidence type="ECO:0000256" key="2">
    <source>
        <dbReference type="ARBA" id="ARBA00022723"/>
    </source>
</evidence>
<reference evidence="11" key="1">
    <citation type="submission" date="2020-05" db="UniProtKB">
        <authorList>
            <consortium name="EnsemblMetazoa"/>
        </authorList>
    </citation>
    <scope>IDENTIFICATION</scope>
    <source>
        <strain evidence="11">BB02</strain>
    </source>
</reference>
<dbReference type="AlphaFoldDB" id="A0A2C9KD45"/>
<dbReference type="OrthoDB" id="6285980at2759"/>
<dbReference type="PANTHER" id="PTHR12675">
    <property type="entry name" value="MUSCLEBLIND-LIKE PROTEIN"/>
    <property type="match status" value="1"/>
</dbReference>
<evidence type="ECO:0000256" key="4">
    <source>
        <dbReference type="ARBA" id="ARBA00022771"/>
    </source>
</evidence>
<dbReference type="FunFam" id="3.30.1370.210:FF:000005">
    <property type="entry name" value="Muscleblind, isoform M"/>
    <property type="match status" value="1"/>
</dbReference>
<keyword evidence="6" id="KW-0539">Nucleus</keyword>
<feature type="domain" description="C3H1-type" evidence="10">
    <location>
        <begin position="379"/>
        <end position="405"/>
    </location>
</feature>
<dbReference type="PROSITE" id="PS50103">
    <property type="entry name" value="ZF_C3H1"/>
    <property type="match status" value="5"/>
</dbReference>
<dbReference type="GO" id="GO:0008270">
    <property type="term" value="F:zinc ion binding"/>
    <property type="evidence" value="ECO:0007669"/>
    <property type="project" value="UniProtKB-KW"/>
</dbReference>
<feature type="zinc finger region" description="C3H1-type" evidence="8">
    <location>
        <begin position="84"/>
        <end position="112"/>
    </location>
</feature>
<feature type="domain" description="C3H1-type" evidence="10">
    <location>
        <begin position="343"/>
        <end position="371"/>
    </location>
</feature>
<organism evidence="11 12">
    <name type="scientific">Biomphalaria glabrata</name>
    <name type="common">Bloodfluke planorb</name>
    <name type="synonym">Freshwater snail</name>
    <dbReference type="NCBI Taxonomy" id="6526"/>
    <lineage>
        <taxon>Eukaryota</taxon>
        <taxon>Metazoa</taxon>
        <taxon>Spiralia</taxon>
        <taxon>Lophotrochozoa</taxon>
        <taxon>Mollusca</taxon>
        <taxon>Gastropoda</taxon>
        <taxon>Heterobranchia</taxon>
        <taxon>Euthyneura</taxon>
        <taxon>Panpulmonata</taxon>
        <taxon>Hygrophila</taxon>
        <taxon>Lymnaeoidea</taxon>
        <taxon>Planorbidae</taxon>
        <taxon>Biomphalaria</taxon>
    </lineage>
</organism>
<dbReference type="InterPro" id="IPR000571">
    <property type="entry name" value="Znf_CCCH"/>
</dbReference>
<dbReference type="GO" id="GO:0005654">
    <property type="term" value="C:nucleoplasm"/>
    <property type="evidence" value="ECO:0007669"/>
    <property type="project" value="TreeGrafter"/>
</dbReference>